<comment type="similarity">
    <text evidence="1 7">Belongs to the MICOS complex subunit Mic60 family.</text>
</comment>
<evidence type="ECO:0000256" key="7">
    <source>
        <dbReference type="RuleBase" id="RU363000"/>
    </source>
</evidence>
<evidence type="ECO:0000256" key="2">
    <source>
        <dbReference type="ARBA" id="ARBA00022692"/>
    </source>
</evidence>
<reference evidence="10" key="1">
    <citation type="submission" date="2022-01" db="EMBL/GenBank/DDBJ databases">
        <authorList>
            <person name="King R."/>
        </authorList>
    </citation>
    <scope>NUCLEOTIDE SEQUENCE</scope>
</reference>
<evidence type="ECO:0000313" key="11">
    <source>
        <dbReference type="Proteomes" id="UP001152799"/>
    </source>
</evidence>
<protein>
    <recommendedName>
        <fullName evidence="7">MICOS complex subunit MIC60</fullName>
    </recommendedName>
    <alternativeName>
        <fullName evidence="7">Mitofilin</fullName>
    </alternativeName>
</protein>
<proteinExistence type="inferred from homology"/>
<evidence type="ECO:0000256" key="3">
    <source>
        <dbReference type="ARBA" id="ARBA00022792"/>
    </source>
</evidence>
<keyword evidence="5 7" id="KW-0496">Mitochondrion</keyword>
<comment type="subcellular location">
    <subcellularLocation>
        <location evidence="7">Mitochondrion inner membrane</location>
        <topology evidence="7">Single-pass membrane protein</topology>
    </subcellularLocation>
</comment>
<keyword evidence="3 7" id="KW-0999">Mitochondrion inner membrane</keyword>
<keyword evidence="6" id="KW-0472">Membrane</keyword>
<evidence type="ECO:0000256" key="1">
    <source>
        <dbReference type="ARBA" id="ARBA00010877"/>
    </source>
</evidence>
<keyword evidence="8" id="KW-0175">Coiled coil</keyword>
<name>A0A9N9MJW9_9CUCU</name>
<gene>
    <name evidence="10" type="ORF">CEUTPL_LOCUS6865</name>
</gene>
<keyword evidence="11" id="KW-1185">Reference proteome</keyword>
<dbReference type="EMBL" id="OU892279">
    <property type="protein sequence ID" value="CAG9766278.1"/>
    <property type="molecule type" value="Genomic_DNA"/>
</dbReference>
<organism evidence="10 11">
    <name type="scientific">Ceutorhynchus assimilis</name>
    <name type="common">cabbage seed weevil</name>
    <dbReference type="NCBI Taxonomy" id="467358"/>
    <lineage>
        <taxon>Eukaryota</taxon>
        <taxon>Metazoa</taxon>
        <taxon>Ecdysozoa</taxon>
        <taxon>Arthropoda</taxon>
        <taxon>Hexapoda</taxon>
        <taxon>Insecta</taxon>
        <taxon>Pterygota</taxon>
        <taxon>Neoptera</taxon>
        <taxon>Endopterygota</taxon>
        <taxon>Coleoptera</taxon>
        <taxon>Polyphaga</taxon>
        <taxon>Cucujiformia</taxon>
        <taxon>Curculionidae</taxon>
        <taxon>Ceutorhynchinae</taxon>
        <taxon>Ceutorhynchus</taxon>
    </lineage>
</organism>
<evidence type="ECO:0000256" key="9">
    <source>
        <dbReference type="SAM" id="MobiDB-lite"/>
    </source>
</evidence>
<sequence length="715" mass="81025">MFMVKVIGRLLNRWTTWKILNSKQQLVKAHISARSRQYSNGICPPGKPHKRSEDGGGGAGGKLKWASAVLALAGGGTLVYAHFNPEFRKTVTSLVPALNPILDAMDQYSPSTLYSNTKQSLLDKFAHEEARPVKKGQIPEPKEYKAPPPIIPHLEKDVKKHEDAYNEIRVKAETGVSDEFDIAGEPKPQLSPRNTTALAELEAKICHSAEEAVNAYHKAVHVLLSYNQDIEYMLDEAVNQVEPEIWEKIRLKTRHKNECLKRAQEKADEASRDVNRLKELIASPDFDAPENTKSIIRNNISKVQDDINTAKKELEIELQHGSVTEKYWDKVEVARKNFSNELEILFPDIDISQKRLIIRESELDLFILHIYAHVLFHQKELAKIETVLQSRVDIAVEQAKKGGLEPLTVAQICEAVEQERRRLTACFQQQLLRLKKDSETAYREKLKRQAQLFNENSQVAIRAREIDIEKILTRKFDELLEEERCRFKYQLATMMGRLKGLDQAIKIRNDADASSKQAQVLWAACQSLLRAVRSGCPGIPWKDQIRPLKPEIQGVVNAASPTDELVTAVISGLPKEARERGVFPEDALRERFLKVEKVARTVDLVPAGGASLPVHILSYIQSLMLIKSSNLIPQAEINDEQIDFSNLTTHEVLQRARYWLDRGDFAQALKYMNLLKGAPRCIARQWMNETRILLETQQAANTLMAHAASSGLMYL</sequence>
<dbReference type="InterPro" id="IPR019133">
    <property type="entry name" value="MIC60"/>
</dbReference>
<feature type="coiled-coil region" evidence="8">
    <location>
        <begin position="260"/>
        <end position="313"/>
    </location>
</feature>
<comment type="function">
    <text evidence="7">Component of the MICOS complex, a large protein complex of the mitochondrial inner membrane that plays crucial roles in the maintenance of crista junctions, inner membrane architecture, and formation of contact sites to the outer membrane.</text>
</comment>
<evidence type="ECO:0000256" key="5">
    <source>
        <dbReference type="ARBA" id="ARBA00023128"/>
    </source>
</evidence>
<dbReference type="Proteomes" id="UP001152799">
    <property type="component" value="Chromosome 3"/>
</dbReference>
<keyword evidence="4" id="KW-1133">Transmembrane helix</keyword>
<dbReference type="Pfam" id="PF09731">
    <property type="entry name" value="Mitofilin"/>
    <property type="match status" value="1"/>
</dbReference>
<evidence type="ECO:0000256" key="8">
    <source>
        <dbReference type="SAM" id="Coils"/>
    </source>
</evidence>
<dbReference type="PANTHER" id="PTHR15415:SF7">
    <property type="entry name" value="MICOS COMPLEX SUBUNIT MIC60"/>
    <property type="match status" value="1"/>
</dbReference>
<evidence type="ECO:0000313" key="10">
    <source>
        <dbReference type="EMBL" id="CAG9766278.1"/>
    </source>
</evidence>
<dbReference type="AlphaFoldDB" id="A0A9N9MJW9"/>
<keyword evidence="2 7" id="KW-0812">Transmembrane</keyword>
<accession>A0A9N9MJW9</accession>
<comment type="subunit">
    <text evidence="7">Component of the mitochondrial contact site and cristae organizing system (MICOS) complex.</text>
</comment>
<evidence type="ECO:0000256" key="6">
    <source>
        <dbReference type="ARBA" id="ARBA00023136"/>
    </source>
</evidence>
<feature type="region of interest" description="Disordered" evidence="9">
    <location>
        <begin position="38"/>
        <end position="58"/>
    </location>
</feature>
<dbReference type="GO" id="GO:0061617">
    <property type="term" value="C:MICOS complex"/>
    <property type="evidence" value="ECO:0007669"/>
    <property type="project" value="TreeGrafter"/>
</dbReference>
<dbReference type="OrthoDB" id="10261039at2759"/>
<dbReference type="PANTHER" id="PTHR15415">
    <property type="entry name" value="MITOFILIN"/>
    <property type="match status" value="1"/>
</dbReference>
<dbReference type="GO" id="GO:0042407">
    <property type="term" value="P:cristae formation"/>
    <property type="evidence" value="ECO:0007669"/>
    <property type="project" value="TreeGrafter"/>
</dbReference>
<evidence type="ECO:0000256" key="4">
    <source>
        <dbReference type="ARBA" id="ARBA00022989"/>
    </source>
</evidence>